<keyword evidence="6" id="KW-0408">Iron</keyword>
<evidence type="ECO:0000256" key="9">
    <source>
        <dbReference type="ARBA" id="ARBA00023136"/>
    </source>
</evidence>
<reference evidence="17" key="1">
    <citation type="submission" date="2017-02" db="EMBL/GenBank/DDBJ databases">
        <authorList>
            <person name="Varghese N."/>
            <person name="Submissions S."/>
        </authorList>
    </citation>
    <scope>NUCLEOTIDE SEQUENCE [LARGE SCALE GENOMIC DNA]</scope>
    <source>
        <strain evidence="17">R11H</strain>
    </source>
</reference>
<evidence type="ECO:0000313" key="16">
    <source>
        <dbReference type="EMBL" id="SKC06322.1"/>
    </source>
</evidence>
<keyword evidence="17" id="KW-1185">Reference proteome</keyword>
<dbReference type="PANTHER" id="PTHR32552">
    <property type="entry name" value="FERRICHROME IRON RECEPTOR-RELATED"/>
    <property type="match status" value="1"/>
</dbReference>
<feature type="domain" description="TonB-dependent receptor-like beta-barrel" evidence="14">
    <location>
        <begin position="247"/>
        <end position="708"/>
    </location>
</feature>
<evidence type="ECO:0000256" key="2">
    <source>
        <dbReference type="ARBA" id="ARBA00022448"/>
    </source>
</evidence>
<name>A0A1T5GD91_9SPHN</name>
<dbReference type="EMBL" id="FUYP01000070">
    <property type="protein sequence ID" value="SKC06322.1"/>
    <property type="molecule type" value="Genomic_DNA"/>
</dbReference>
<proteinExistence type="inferred from homology"/>
<dbReference type="Gene3D" id="2.40.170.20">
    <property type="entry name" value="TonB-dependent receptor, beta-barrel domain"/>
    <property type="match status" value="1"/>
</dbReference>
<keyword evidence="5 11" id="KW-0812">Transmembrane</keyword>
<dbReference type="PANTHER" id="PTHR32552:SF81">
    <property type="entry name" value="TONB-DEPENDENT OUTER MEMBRANE RECEPTOR"/>
    <property type="match status" value="1"/>
</dbReference>
<evidence type="ECO:0000259" key="14">
    <source>
        <dbReference type="Pfam" id="PF00593"/>
    </source>
</evidence>
<keyword evidence="13" id="KW-0732">Signal</keyword>
<evidence type="ECO:0000256" key="5">
    <source>
        <dbReference type="ARBA" id="ARBA00022692"/>
    </source>
</evidence>
<evidence type="ECO:0000256" key="4">
    <source>
        <dbReference type="ARBA" id="ARBA00022496"/>
    </source>
</evidence>
<dbReference type="GO" id="GO:0009279">
    <property type="term" value="C:cell outer membrane"/>
    <property type="evidence" value="ECO:0007669"/>
    <property type="project" value="UniProtKB-SubCell"/>
</dbReference>
<comment type="similarity">
    <text evidence="11 12">Belongs to the TonB-dependent receptor family.</text>
</comment>
<keyword evidence="4" id="KW-0410">Iron transport</keyword>
<keyword evidence="2 11" id="KW-0813">Transport</keyword>
<dbReference type="InterPro" id="IPR039426">
    <property type="entry name" value="TonB-dep_rcpt-like"/>
</dbReference>
<dbReference type="CDD" id="cd01347">
    <property type="entry name" value="ligand_gated_channel"/>
    <property type="match status" value="1"/>
</dbReference>
<dbReference type="Pfam" id="PF07715">
    <property type="entry name" value="Plug"/>
    <property type="match status" value="1"/>
</dbReference>
<evidence type="ECO:0000256" key="11">
    <source>
        <dbReference type="PROSITE-ProRule" id="PRU01360"/>
    </source>
</evidence>
<keyword evidence="7" id="KW-0406">Ion transport</keyword>
<evidence type="ECO:0000256" key="8">
    <source>
        <dbReference type="ARBA" id="ARBA00023077"/>
    </source>
</evidence>
<keyword evidence="3 11" id="KW-1134">Transmembrane beta strand</keyword>
<dbReference type="Pfam" id="PF00593">
    <property type="entry name" value="TonB_dep_Rec_b-barrel"/>
    <property type="match status" value="1"/>
</dbReference>
<dbReference type="InterPro" id="IPR012910">
    <property type="entry name" value="Plug_dom"/>
</dbReference>
<dbReference type="GO" id="GO:0006826">
    <property type="term" value="P:iron ion transport"/>
    <property type="evidence" value="ECO:0007669"/>
    <property type="project" value="UniProtKB-KW"/>
</dbReference>
<keyword evidence="10 11" id="KW-0998">Cell outer membrane</keyword>
<protein>
    <submittedName>
        <fullName evidence="16">Iron complex outermembrane recepter protein</fullName>
    </submittedName>
</protein>
<evidence type="ECO:0000256" key="7">
    <source>
        <dbReference type="ARBA" id="ARBA00023065"/>
    </source>
</evidence>
<dbReference type="OrthoDB" id="9760333at2"/>
<evidence type="ECO:0000256" key="1">
    <source>
        <dbReference type="ARBA" id="ARBA00004571"/>
    </source>
</evidence>
<feature type="domain" description="TonB-dependent receptor plug" evidence="15">
    <location>
        <begin position="54"/>
        <end position="161"/>
    </location>
</feature>
<dbReference type="PROSITE" id="PS52016">
    <property type="entry name" value="TONB_DEPENDENT_REC_3"/>
    <property type="match status" value="1"/>
</dbReference>
<accession>A0A1T5GD91</accession>
<dbReference type="SUPFAM" id="SSF56935">
    <property type="entry name" value="Porins"/>
    <property type="match status" value="1"/>
</dbReference>
<dbReference type="RefSeq" id="WP_079640279.1">
    <property type="nucleotide sequence ID" value="NZ_FUYP01000070.1"/>
</dbReference>
<gene>
    <name evidence="16" type="ORF">SAMN06295937_10702</name>
</gene>
<evidence type="ECO:0000256" key="6">
    <source>
        <dbReference type="ARBA" id="ARBA00023004"/>
    </source>
</evidence>
<dbReference type="InterPro" id="IPR000531">
    <property type="entry name" value="Beta-barrel_TonB"/>
</dbReference>
<organism evidence="16 17">
    <name type="scientific">Sphingopyxis flava</name>
    <dbReference type="NCBI Taxonomy" id="1507287"/>
    <lineage>
        <taxon>Bacteria</taxon>
        <taxon>Pseudomonadati</taxon>
        <taxon>Pseudomonadota</taxon>
        <taxon>Alphaproteobacteria</taxon>
        <taxon>Sphingomonadales</taxon>
        <taxon>Sphingomonadaceae</taxon>
        <taxon>Sphingopyxis</taxon>
    </lineage>
</organism>
<feature type="chain" id="PRO_5012911035" evidence="13">
    <location>
        <begin position="22"/>
        <end position="757"/>
    </location>
</feature>
<evidence type="ECO:0000256" key="3">
    <source>
        <dbReference type="ARBA" id="ARBA00022452"/>
    </source>
</evidence>
<feature type="signal peptide" evidence="13">
    <location>
        <begin position="1"/>
        <end position="21"/>
    </location>
</feature>
<keyword evidence="8 12" id="KW-0798">TonB box</keyword>
<evidence type="ECO:0000256" key="10">
    <source>
        <dbReference type="ARBA" id="ARBA00023237"/>
    </source>
</evidence>
<evidence type="ECO:0000256" key="12">
    <source>
        <dbReference type="RuleBase" id="RU003357"/>
    </source>
</evidence>
<dbReference type="AlphaFoldDB" id="A0A1T5GD91"/>
<sequence length="757" mass="82213">MKSIVFCSVVAIAFATAPAFAQDETVSAGTTDAAQDSGGVNDIIVTATRASTSVQKTPLTIQVLSSDTLTKSGVTDSAALQSAVPGLTFTSGNVGQTLIYMRGIGTSILGLGAGSSVATYLDGVYLSNQQQALQKFGNVERVEVLKGPQATLYGRNATGGAINIITREPGSTMRLDADASYGNYDARTFRMTASGPVSDRVGALFSVLYDEHDGYARNLTLGNRPNADRTMGVRVTFKADVSDATSLTLRGDYSYRKFSDYYKELNPDSIFFFFDDSDYLPDPWEVRNNFVNRSTSRDRGVALTLKSDLGFGDLTSITSFRQFNSGPTVSDFDANDGPYWPALNIGGAILGDTLRSRQFYHESYVATDRAAPFFVTVGANYHREKAKQFVFRPLSFSETVVGAGTSDQTFDRWLDDETVSGFVDAGANVTPDLTLTAGVRYSEERKDYSQFNYYTANVPAGLAEATRTDKSWSPKLGAEYRPTSDLMLYATATSGFKSGGFAENNPFNTFKPEKIWSYEAGIKASFLDRRGRFNLAFFHADYEDLQIQQLVGGGTSFVRRIVNADSAKIQGVDVELTLRPVDRLTLGLGGEYLKTKIGDAILCEPTLPCTGTSAPFNAGVQNVKGNPLPNAPKWSLVGNVDYDIPLGNGMVNLHADASYRSRAYFNYFGLATLANGSEVSQPAYVNLNAQIRYEDDAGWSIAAYGQNLTDELVRTWMDVLSNYSSPATSTTPIDRGTLTGARFAAPRTYGVRFGYSF</sequence>
<comment type="subcellular location">
    <subcellularLocation>
        <location evidence="1 11">Cell outer membrane</location>
        <topology evidence="1 11">Multi-pass membrane protein</topology>
    </subcellularLocation>
</comment>
<keyword evidence="9 11" id="KW-0472">Membrane</keyword>
<evidence type="ECO:0000259" key="15">
    <source>
        <dbReference type="Pfam" id="PF07715"/>
    </source>
</evidence>
<dbReference type="InterPro" id="IPR036942">
    <property type="entry name" value="Beta-barrel_TonB_sf"/>
</dbReference>
<evidence type="ECO:0000313" key="17">
    <source>
        <dbReference type="Proteomes" id="UP000190044"/>
    </source>
</evidence>
<dbReference type="Proteomes" id="UP000190044">
    <property type="component" value="Unassembled WGS sequence"/>
</dbReference>
<evidence type="ECO:0000256" key="13">
    <source>
        <dbReference type="SAM" id="SignalP"/>
    </source>
</evidence>